<protein>
    <recommendedName>
        <fullName evidence="3">Palmitoyl-protein thioesterase 1</fullName>
        <ecNumber evidence="2">3.1.2.22</ecNumber>
    </recommendedName>
    <alternativeName>
        <fullName evidence="8">Palmitoyl-protein hydrolase 1</fullName>
    </alternativeName>
</protein>
<reference evidence="10 11" key="1">
    <citation type="submission" date="2014-02" db="EMBL/GenBank/DDBJ databases">
        <title>The genome sequence of the entomopathogenic fungus Metarhizium robertsii ARSEF 2575.</title>
        <authorList>
            <person name="Giuliano Garisto Donzelli B."/>
            <person name="Roe B.A."/>
            <person name="Macmil S.L."/>
            <person name="Krasnoff S.B."/>
            <person name="Gibson D.M."/>
        </authorList>
    </citation>
    <scope>NUCLEOTIDE SEQUENCE [LARGE SCALE GENOMIC DNA]</scope>
    <source>
        <strain evidence="10 11">ARSEF 2575</strain>
    </source>
</reference>
<dbReference type="PROSITE" id="PS51257">
    <property type="entry name" value="PROKAR_LIPOPROTEIN"/>
    <property type="match status" value="1"/>
</dbReference>
<dbReference type="Proteomes" id="UP000030151">
    <property type="component" value="Unassembled WGS sequence"/>
</dbReference>
<dbReference type="eggNOG" id="KOG2541">
    <property type="taxonomic scope" value="Eukaryota"/>
</dbReference>
<dbReference type="InterPro" id="IPR029058">
    <property type="entry name" value="AB_hydrolase_fold"/>
</dbReference>
<comment type="similarity">
    <text evidence="1">Belongs to the palmitoyl-protein thioesterase family.</text>
</comment>
<evidence type="ECO:0000313" key="10">
    <source>
        <dbReference type="EMBL" id="EXU98534.1"/>
    </source>
</evidence>
<keyword evidence="7" id="KW-0325">Glycoprotein</keyword>
<dbReference type="PRINTS" id="PR00414">
    <property type="entry name" value="PPTHIESTRASE"/>
</dbReference>
<keyword evidence="6" id="KW-1015">Disulfide bond</keyword>
<evidence type="ECO:0000256" key="8">
    <source>
        <dbReference type="ARBA" id="ARBA00031934"/>
    </source>
</evidence>
<dbReference type="PANTHER" id="PTHR11247:SF8">
    <property type="entry name" value="PALMITOYL-PROTEIN THIOESTERASE 1"/>
    <property type="match status" value="1"/>
</dbReference>
<dbReference type="InterPro" id="IPR002472">
    <property type="entry name" value="Palm_thioest"/>
</dbReference>
<evidence type="ECO:0000256" key="5">
    <source>
        <dbReference type="ARBA" id="ARBA00022801"/>
    </source>
</evidence>
<evidence type="ECO:0000256" key="7">
    <source>
        <dbReference type="ARBA" id="ARBA00023180"/>
    </source>
</evidence>
<keyword evidence="5" id="KW-0378">Hydrolase</keyword>
<dbReference type="Pfam" id="PF02089">
    <property type="entry name" value="Palm_thioest"/>
    <property type="match status" value="1"/>
</dbReference>
<evidence type="ECO:0000256" key="4">
    <source>
        <dbReference type="ARBA" id="ARBA00022729"/>
    </source>
</evidence>
<evidence type="ECO:0000313" key="11">
    <source>
        <dbReference type="Proteomes" id="UP000030151"/>
    </source>
</evidence>
<dbReference type="SUPFAM" id="SSF53474">
    <property type="entry name" value="alpha/beta-Hydrolases"/>
    <property type="match status" value="1"/>
</dbReference>
<dbReference type="OrthoDB" id="10263094at2759"/>
<dbReference type="GO" id="GO:0008474">
    <property type="term" value="F:palmitoyl-(protein) hydrolase activity"/>
    <property type="evidence" value="ECO:0007669"/>
    <property type="project" value="UniProtKB-EC"/>
</dbReference>
<name>A0A014P6W5_9HYPO</name>
<dbReference type="PANTHER" id="PTHR11247">
    <property type="entry name" value="PALMITOYL-PROTEIN THIOESTERASE/DOLICHYLDIPHOSPHATASE 1"/>
    <property type="match status" value="1"/>
</dbReference>
<evidence type="ECO:0000256" key="9">
    <source>
        <dbReference type="SAM" id="SignalP"/>
    </source>
</evidence>
<dbReference type="HOGENOM" id="CLU_050129_0_1_1"/>
<dbReference type="AlphaFoldDB" id="A0A014P6W5"/>
<sequence>MRTSSLLATTAVLGCSLAATTRRPKANSKSAQPSYDDSDNPLPLVIWHGLGDDADSKGLAEIAKLADDIAPGIFVHIINPTPDGSDDRTSTFIGNVTHQVQIVCDQLAKNRVLSTAPAIDAIGFSQGGQFLRGYVERCNFPRVRNLITFGSQHNGITEFKQCGALDYICKAAMALLRFNVWSSFVQNRLVPAQYYRPVEDSDYALYLDRSNYLADINNEREKKNATYKENLVRLDNFVMYLFENDTVAIPKETSWFGEVQVNGQHTPLKERKMYKEDWLGLKTLDRKGALSFRTIKGDHMHIPEHVFKDVMTEFLGPFNKTAVSVDGFESEEL</sequence>
<evidence type="ECO:0000256" key="1">
    <source>
        <dbReference type="ARBA" id="ARBA00010758"/>
    </source>
</evidence>
<organism evidence="10 11">
    <name type="scientific">Metarhizium robertsii</name>
    <dbReference type="NCBI Taxonomy" id="568076"/>
    <lineage>
        <taxon>Eukaryota</taxon>
        <taxon>Fungi</taxon>
        <taxon>Dikarya</taxon>
        <taxon>Ascomycota</taxon>
        <taxon>Pezizomycotina</taxon>
        <taxon>Sordariomycetes</taxon>
        <taxon>Hypocreomycetidae</taxon>
        <taxon>Hypocreales</taxon>
        <taxon>Clavicipitaceae</taxon>
        <taxon>Metarhizium</taxon>
    </lineage>
</organism>
<comment type="caution">
    <text evidence="10">The sequence shown here is derived from an EMBL/GenBank/DDBJ whole genome shotgun (WGS) entry which is preliminary data.</text>
</comment>
<dbReference type="EMBL" id="JELW01000025">
    <property type="protein sequence ID" value="EXU98534.1"/>
    <property type="molecule type" value="Genomic_DNA"/>
</dbReference>
<gene>
    <name evidence="10" type="ORF">X797_008248</name>
</gene>
<proteinExistence type="inferred from homology"/>
<dbReference type="Gene3D" id="3.40.50.1820">
    <property type="entry name" value="alpha/beta hydrolase"/>
    <property type="match status" value="1"/>
</dbReference>
<evidence type="ECO:0000256" key="6">
    <source>
        <dbReference type="ARBA" id="ARBA00023157"/>
    </source>
</evidence>
<accession>A0A014P6W5</accession>
<feature type="signal peptide" evidence="9">
    <location>
        <begin position="1"/>
        <end position="18"/>
    </location>
</feature>
<evidence type="ECO:0000256" key="2">
    <source>
        <dbReference type="ARBA" id="ARBA00012423"/>
    </source>
</evidence>
<keyword evidence="4 9" id="KW-0732">Signal</keyword>
<evidence type="ECO:0000256" key="3">
    <source>
        <dbReference type="ARBA" id="ARBA00014212"/>
    </source>
</evidence>
<feature type="chain" id="PRO_5001474362" description="Palmitoyl-protein thioesterase 1" evidence="9">
    <location>
        <begin position="19"/>
        <end position="333"/>
    </location>
</feature>
<dbReference type="FunFam" id="3.40.50.1820:FF:000107">
    <property type="entry name" value="Palmitoyl-protein thioesterase 1"/>
    <property type="match status" value="1"/>
</dbReference>
<dbReference type="EC" id="3.1.2.22" evidence="2"/>